<evidence type="ECO:0000313" key="5">
    <source>
        <dbReference type="Proteomes" id="UP001208567"/>
    </source>
</evidence>
<evidence type="ECO:0000313" key="4">
    <source>
        <dbReference type="EMBL" id="GLC30278.1"/>
    </source>
</evidence>
<keyword evidence="2" id="KW-0472">Membrane</keyword>
<dbReference type="Proteomes" id="UP001208567">
    <property type="component" value="Unassembled WGS sequence"/>
</dbReference>
<dbReference type="InterPro" id="IPR012338">
    <property type="entry name" value="Beta-lactam/transpept-like"/>
</dbReference>
<dbReference type="RefSeq" id="WP_264849542.1">
    <property type="nucleotide sequence ID" value="NZ_BRXR01000001.1"/>
</dbReference>
<accession>A0ABQ5N4W5</accession>
<dbReference type="EMBL" id="BRXR01000001">
    <property type="protein sequence ID" value="GLC30278.1"/>
    <property type="molecule type" value="Genomic_DNA"/>
</dbReference>
<dbReference type="Pfam" id="PF00144">
    <property type="entry name" value="Beta-lactamase"/>
    <property type="match status" value="1"/>
</dbReference>
<dbReference type="PANTHER" id="PTHR46825:SF11">
    <property type="entry name" value="PENICILLIN-BINDING PROTEIN 4"/>
    <property type="match status" value="1"/>
</dbReference>
<sequence>MDANIIKSKILEKKPDFSGVISLSINGENIVKEAIGEANISEHIANREDTRFPTASGCKIFTAAAILKLVEMGKLSLDAFVSECLPNYFPYMDERVTVRHLLTHTSGFCDYFDEEENDEDVSYDNVWSKIPMYTMKAPDDFLILLQNKQMEFEPGFRFKYNNGGFVILSMIVERISGMDFPLFIQKYIFDVSGMSDSGYFFMDSLPGNTAVGYTDNGKGGLKANIYSVPIIGGGDGGAYTTAKDMYLFWNVLLDGQILSYEIVQAMCTPQVSTGDKGVSYGYGVWLNTCNENVIKIHVMGGDPGVSFRSVYYPKSKAVCTVLCNRDAGSYMAIKVIEDMMPSSK</sequence>
<comment type="caution">
    <text evidence="4">The sequence shown here is derived from an EMBL/GenBank/DDBJ whole genome shotgun (WGS) entry which is preliminary data.</text>
</comment>
<feature type="domain" description="Beta-lactamase-related" evidence="3">
    <location>
        <begin position="20"/>
        <end position="328"/>
    </location>
</feature>
<dbReference type="InterPro" id="IPR050491">
    <property type="entry name" value="AmpC-like"/>
</dbReference>
<dbReference type="SUPFAM" id="SSF56601">
    <property type="entry name" value="beta-lactamase/transpeptidase-like"/>
    <property type="match status" value="1"/>
</dbReference>
<comment type="subcellular location">
    <subcellularLocation>
        <location evidence="1">Membrane</location>
    </subcellularLocation>
</comment>
<dbReference type="InterPro" id="IPR001466">
    <property type="entry name" value="Beta-lactam-related"/>
</dbReference>
<dbReference type="PANTHER" id="PTHR46825">
    <property type="entry name" value="D-ALANYL-D-ALANINE-CARBOXYPEPTIDASE/ENDOPEPTIDASE AMPH"/>
    <property type="match status" value="1"/>
</dbReference>
<reference evidence="4 5" key="1">
    <citation type="journal article" date="2024" name="Int. J. Syst. Evol. Microbiol.">
        <title>Clostridium omnivorum sp. nov., isolated from anoxic soil under the treatment of reductive soil disinfestation.</title>
        <authorList>
            <person name="Ueki A."/>
            <person name="Tonouchi A."/>
            <person name="Kaku N."/>
            <person name="Honma S."/>
            <person name="Ueki K."/>
        </authorList>
    </citation>
    <scope>NUCLEOTIDE SEQUENCE [LARGE SCALE GENOMIC DNA]</scope>
    <source>
        <strain evidence="4 5">E14</strain>
    </source>
</reference>
<evidence type="ECO:0000259" key="3">
    <source>
        <dbReference type="Pfam" id="PF00144"/>
    </source>
</evidence>
<proteinExistence type="predicted"/>
<organism evidence="4 5">
    <name type="scientific">Clostridium omnivorum</name>
    <dbReference type="NCBI Taxonomy" id="1604902"/>
    <lineage>
        <taxon>Bacteria</taxon>
        <taxon>Bacillati</taxon>
        <taxon>Bacillota</taxon>
        <taxon>Clostridia</taxon>
        <taxon>Eubacteriales</taxon>
        <taxon>Clostridiaceae</taxon>
        <taxon>Clostridium</taxon>
    </lineage>
</organism>
<name>A0ABQ5N4W5_9CLOT</name>
<gene>
    <name evidence="4" type="ORF">bsdE14_16880</name>
</gene>
<evidence type="ECO:0000256" key="1">
    <source>
        <dbReference type="ARBA" id="ARBA00004370"/>
    </source>
</evidence>
<dbReference type="Gene3D" id="3.40.710.10">
    <property type="entry name" value="DD-peptidase/beta-lactamase superfamily"/>
    <property type="match status" value="1"/>
</dbReference>
<evidence type="ECO:0000256" key="2">
    <source>
        <dbReference type="ARBA" id="ARBA00023136"/>
    </source>
</evidence>
<keyword evidence="5" id="KW-1185">Reference proteome</keyword>
<protein>
    <submittedName>
        <fullName evidence="4">Penicillin-binding protein</fullName>
    </submittedName>
</protein>